<organism evidence="1 2">
    <name type="scientific">Micromonospora deserti</name>
    <dbReference type="NCBI Taxonomy" id="2070366"/>
    <lineage>
        <taxon>Bacteria</taxon>
        <taxon>Bacillati</taxon>
        <taxon>Actinomycetota</taxon>
        <taxon>Actinomycetes</taxon>
        <taxon>Micromonosporales</taxon>
        <taxon>Micromonosporaceae</taxon>
        <taxon>Micromonospora</taxon>
    </lineage>
</organism>
<dbReference type="AlphaFoldDB" id="A0A2W2D245"/>
<accession>A0A2W2D245</accession>
<dbReference type="OrthoDB" id="9804366at2"/>
<name>A0A2W2D245_9ACTN</name>
<dbReference type="RefSeq" id="WP_111134107.1">
    <property type="nucleotide sequence ID" value="NZ_POUB01000055.1"/>
</dbReference>
<sequence length="214" mass="23992">MTDVDRQQAADAFLMLLDEATRRVGDSWFLLRYSTLGATAPQETYRERVYCYELYHQIRVLSDTKLGEAAGAPTYLLSGEIDKAGLHAVTDKGLHKPDLLWHEPGNWQRNAVVVEVKTASGLTTDGLSKDLQTLGAFVDADERGYEYGVLLVYGDMAEKELRADVLRVAVDLQKAPDPQTPDKVRLSENARRRIHLLWHPQAGRGTKDLGTLER</sequence>
<dbReference type="EMBL" id="POUB01000055">
    <property type="protein sequence ID" value="PZF99704.1"/>
    <property type="molecule type" value="Genomic_DNA"/>
</dbReference>
<evidence type="ECO:0008006" key="3">
    <source>
        <dbReference type="Google" id="ProtNLM"/>
    </source>
</evidence>
<reference evidence="1 2" key="1">
    <citation type="submission" date="2018-01" db="EMBL/GenBank/DDBJ databases">
        <title>Draft genome sequence of Salinispora sp. 13K206.</title>
        <authorList>
            <person name="Sahin N."/>
            <person name="Saygin H."/>
            <person name="Ay H."/>
        </authorList>
    </citation>
    <scope>NUCLEOTIDE SEQUENCE [LARGE SCALE GENOMIC DNA]</scope>
    <source>
        <strain evidence="1 2">13K206</strain>
    </source>
</reference>
<protein>
    <recommendedName>
        <fullName evidence="3">Restriction endonuclease</fullName>
    </recommendedName>
</protein>
<dbReference type="Proteomes" id="UP000248749">
    <property type="component" value="Unassembled WGS sequence"/>
</dbReference>
<gene>
    <name evidence="1" type="ORF">C1I99_10960</name>
</gene>
<comment type="caution">
    <text evidence="1">The sequence shown here is derived from an EMBL/GenBank/DDBJ whole genome shotgun (WGS) entry which is preliminary data.</text>
</comment>
<keyword evidence="2" id="KW-1185">Reference proteome</keyword>
<proteinExistence type="predicted"/>
<evidence type="ECO:0000313" key="1">
    <source>
        <dbReference type="EMBL" id="PZF99704.1"/>
    </source>
</evidence>
<evidence type="ECO:0000313" key="2">
    <source>
        <dbReference type="Proteomes" id="UP000248749"/>
    </source>
</evidence>